<dbReference type="InterPro" id="IPR005824">
    <property type="entry name" value="KOW"/>
</dbReference>
<comment type="function">
    <text evidence="5">One of the proteins that surrounds the polypeptide exit tunnel on the outside of the subunit.</text>
</comment>
<keyword evidence="9" id="KW-1185">Reference proteome</keyword>
<evidence type="ECO:0000256" key="1">
    <source>
        <dbReference type="ARBA" id="ARBA00010618"/>
    </source>
</evidence>
<comment type="similarity">
    <text evidence="1 5 6">Belongs to the universal ribosomal protein uL24 family.</text>
</comment>
<proteinExistence type="inferred from homology"/>
<reference evidence="8 9" key="1">
    <citation type="submission" date="2017-01" db="EMBL/GenBank/DDBJ databases">
        <authorList>
            <person name="Varghese N."/>
            <person name="Submissions S."/>
        </authorList>
    </citation>
    <scope>NUCLEOTIDE SEQUENCE [LARGE SCALE GENOMIC DNA]</scope>
    <source>
        <strain evidence="8 9">DSM 2061</strain>
    </source>
</reference>
<evidence type="ECO:0000256" key="4">
    <source>
        <dbReference type="ARBA" id="ARBA00035206"/>
    </source>
</evidence>
<keyword evidence="3 5" id="KW-0687">Ribonucleoprotein</keyword>
<dbReference type="InterPro" id="IPR008991">
    <property type="entry name" value="Translation_prot_SH3-like_sf"/>
</dbReference>
<evidence type="ECO:0000256" key="3">
    <source>
        <dbReference type="ARBA" id="ARBA00023274"/>
    </source>
</evidence>
<dbReference type="PROSITE" id="PS01108">
    <property type="entry name" value="RIBOSOMAL_L24"/>
    <property type="match status" value="1"/>
</dbReference>
<comment type="subunit">
    <text evidence="5">Part of the 50S ribosomal subunit.</text>
</comment>
<dbReference type="InterPro" id="IPR041988">
    <property type="entry name" value="Ribosomal_uL24_KOW"/>
</dbReference>
<dbReference type="SMART" id="SM00739">
    <property type="entry name" value="KOW"/>
    <property type="match status" value="1"/>
</dbReference>
<dbReference type="Proteomes" id="UP000185728">
    <property type="component" value="Unassembled WGS sequence"/>
</dbReference>
<dbReference type="InterPro" id="IPR014722">
    <property type="entry name" value="Rib_uL2_dom2"/>
</dbReference>
<dbReference type="InterPro" id="IPR057264">
    <property type="entry name" value="Ribosomal_uL24_C"/>
</dbReference>
<dbReference type="InterPro" id="IPR005825">
    <property type="entry name" value="Ribosomal_uL24_CS"/>
</dbReference>
<dbReference type="EMBL" id="FTOB01000004">
    <property type="protein sequence ID" value="SIS84142.1"/>
    <property type="molecule type" value="Genomic_DNA"/>
</dbReference>
<dbReference type="Pfam" id="PF00467">
    <property type="entry name" value="KOW"/>
    <property type="match status" value="1"/>
</dbReference>
<evidence type="ECO:0000259" key="7">
    <source>
        <dbReference type="SMART" id="SM00739"/>
    </source>
</evidence>
<accession>A0ABY1KVM4</accession>
<evidence type="ECO:0000313" key="9">
    <source>
        <dbReference type="Proteomes" id="UP000185728"/>
    </source>
</evidence>
<dbReference type="Gene3D" id="2.30.30.30">
    <property type="match status" value="1"/>
</dbReference>
<gene>
    <name evidence="5" type="primary">rplX</name>
    <name evidence="8" type="ORF">SAMN05421766_104307</name>
</gene>
<comment type="caution">
    <text evidence="8">The sequence shown here is derived from an EMBL/GenBank/DDBJ whole genome shotgun (WGS) entry which is preliminary data.</text>
</comment>
<organism evidence="8 9">
    <name type="scientific">Zobellia uliginosa</name>
    <dbReference type="NCBI Taxonomy" id="143224"/>
    <lineage>
        <taxon>Bacteria</taxon>
        <taxon>Pseudomonadati</taxon>
        <taxon>Bacteroidota</taxon>
        <taxon>Flavobacteriia</taxon>
        <taxon>Flavobacteriales</taxon>
        <taxon>Flavobacteriaceae</taxon>
        <taxon>Zobellia</taxon>
    </lineage>
</organism>
<dbReference type="CDD" id="cd06089">
    <property type="entry name" value="KOW_RPL26"/>
    <property type="match status" value="1"/>
</dbReference>
<dbReference type="Pfam" id="PF17136">
    <property type="entry name" value="ribosomal_L24"/>
    <property type="match status" value="1"/>
</dbReference>
<evidence type="ECO:0000256" key="6">
    <source>
        <dbReference type="RuleBase" id="RU003477"/>
    </source>
</evidence>
<keyword evidence="5" id="KW-0699">rRNA-binding</keyword>
<dbReference type="HAMAP" id="MF_01326_B">
    <property type="entry name" value="Ribosomal_uL24_B"/>
    <property type="match status" value="1"/>
</dbReference>
<sequence length="104" mass="11365">MKKLKIKTGDTVRIIAGDHKGTEGKVMTVDREKNKAIVEGANMVSKHQKPSAQNPQGGIVKKEAPIHISNLALIDAKSGETTRVGYEVRDGKKVRFSKKSNEVI</sequence>
<comment type="function">
    <text evidence="5">One of two assembly initiator proteins, it binds directly to the 5'-end of the 23S rRNA, where it nucleates assembly of the 50S subunit.</text>
</comment>
<evidence type="ECO:0000313" key="8">
    <source>
        <dbReference type="EMBL" id="SIS84142.1"/>
    </source>
</evidence>
<keyword evidence="5" id="KW-0694">RNA-binding</keyword>
<dbReference type="GO" id="GO:0005840">
    <property type="term" value="C:ribosome"/>
    <property type="evidence" value="ECO:0007669"/>
    <property type="project" value="UniProtKB-KW"/>
</dbReference>
<dbReference type="PANTHER" id="PTHR12903">
    <property type="entry name" value="MITOCHONDRIAL RIBOSOMAL PROTEIN L24"/>
    <property type="match status" value="1"/>
</dbReference>
<feature type="domain" description="KOW" evidence="7">
    <location>
        <begin position="5"/>
        <end position="32"/>
    </location>
</feature>
<name>A0ABY1KVM4_9FLAO</name>
<evidence type="ECO:0000256" key="2">
    <source>
        <dbReference type="ARBA" id="ARBA00022980"/>
    </source>
</evidence>
<protein>
    <recommendedName>
        <fullName evidence="4 5">Large ribosomal subunit protein uL24</fullName>
    </recommendedName>
</protein>
<dbReference type="NCBIfam" id="TIGR01079">
    <property type="entry name" value="rplX_bact"/>
    <property type="match status" value="1"/>
</dbReference>
<evidence type="ECO:0000256" key="5">
    <source>
        <dbReference type="HAMAP-Rule" id="MF_01326"/>
    </source>
</evidence>
<dbReference type="RefSeq" id="WP_076455839.1">
    <property type="nucleotide sequence ID" value="NZ_FTOB01000004.1"/>
</dbReference>
<keyword evidence="2 5" id="KW-0689">Ribosomal protein</keyword>
<dbReference type="SUPFAM" id="SSF50104">
    <property type="entry name" value="Translation proteins SH3-like domain"/>
    <property type="match status" value="1"/>
</dbReference>
<dbReference type="InterPro" id="IPR003256">
    <property type="entry name" value="Ribosomal_uL24"/>
</dbReference>